<dbReference type="RefSeq" id="XP_019016847.1">
    <property type="nucleotide sequence ID" value="XM_019164423.1"/>
</dbReference>
<dbReference type="GeneID" id="30181110"/>
<feature type="domain" description="AD" evidence="1">
    <location>
        <begin position="83"/>
        <end position="195"/>
    </location>
</feature>
<dbReference type="PROSITE" id="PS52001">
    <property type="entry name" value="AD"/>
    <property type="match status" value="1"/>
</dbReference>
<organism evidence="2 3">
    <name type="scientific">Pichia membranifaciens NRRL Y-2026</name>
    <dbReference type="NCBI Taxonomy" id="763406"/>
    <lineage>
        <taxon>Eukaryota</taxon>
        <taxon>Fungi</taxon>
        <taxon>Dikarya</taxon>
        <taxon>Ascomycota</taxon>
        <taxon>Saccharomycotina</taxon>
        <taxon>Pichiomycetes</taxon>
        <taxon>Pichiales</taxon>
        <taxon>Pichiaceae</taxon>
        <taxon>Pichia</taxon>
    </lineage>
</organism>
<protein>
    <recommendedName>
        <fullName evidence="1">AD domain-containing protein</fullName>
    </recommendedName>
</protein>
<dbReference type="InterPro" id="IPR047574">
    <property type="entry name" value="AD"/>
</dbReference>
<proteinExistence type="predicted"/>
<dbReference type="OrthoDB" id="1057137at2759"/>
<reference evidence="2 3" key="1">
    <citation type="journal article" date="2016" name="Proc. Natl. Acad. Sci. U.S.A.">
        <title>Comparative genomics of biotechnologically important yeasts.</title>
        <authorList>
            <person name="Riley R."/>
            <person name="Haridas S."/>
            <person name="Wolfe K.H."/>
            <person name="Lopes M.R."/>
            <person name="Hittinger C.T."/>
            <person name="Goeker M."/>
            <person name="Salamov A.A."/>
            <person name="Wisecaver J.H."/>
            <person name="Long T.M."/>
            <person name="Calvey C.H."/>
            <person name="Aerts A.L."/>
            <person name="Barry K.W."/>
            <person name="Choi C."/>
            <person name="Clum A."/>
            <person name="Coughlan A.Y."/>
            <person name="Deshpande S."/>
            <person name="Douglass A.P."/>
            <person name="Hanson S.J."/>
            <person name="Klenk H.-P."/>
            <person name="LaButti K.M."/>
            <person name="Lapidus A."/>
            <person name="Lindquist E.A."/>
            <person name="Lipzen A.M."/>
            <person name="Meier-Kolthoff J.P."/>
            <person name="Ohm R.A."/>
            <person name="Otillar R.P."/>
            <person name="Pangilinan J.L."/>
            <person name="Peng Y."/>
            <person name="Rokas A."/>
            <person name="Rosa C.A."/>
            <person name="Scheuner C."/>
            <person name="Sibirny A.A."/>
            <person name="Slot J.C."/>
            <person name="Stielow J.B."/>
            <person name="Sun H."/>
            <person name="Kurtzman C.P."/>
            <person name="Blackwell M."/>
            <person name="Grigoriev I.V."/>
            <person name="Jeffries T.W."/>
        </authorList>
    </citation>
    <scope>NUCLEOTIDE SEQUENCE [LARGE SCALE GENOMIC DNA]</scope>
    <source>
        <strain evidence="2 3">NRRL Y-2026</strain>
    </source>
</reference>
<name>A0A1E3NHZ3_9ASCO</name>
<accession>A0A1E3NHZ3</accession>
<dbReference type="InterPro" id="IPR019181">
    <property type="entry name" value="LSM12_ABD"/>
</dbReference>
<evidence type="ECO:0000313" key="3">
    <source>
        <dbReference type="Proteomes" id="UP000094455"/>
    </source>
</evidence>
<sequence length="201" mass="22524">MLLLDNVVGLKIHSYSPHTLLTVIATPSPSSDNASGDSKYTKNATFIAIKVQYVKNIQALEKDKPRGKAHPNEKFGLKINAPTFIPTETLGSNIRRGSKEMTKQEIEFKLRRMTKGKKLSDEGRKVLRNLAAIFPIDTLSVDDSNSITFRDSDIKIMKPYKSSDVKVIGCDGGPNEQQQLAYIRKVVDREWEKMEQTQKGG</sequence>
<evidence type="ECO:0000259" key="1">
    <source>
        <dbReference type="PROSITE" id="PS52001"/>
    </source>
</evidence>
<dbReference type="EMBL" id="KV454004">
    <property type="protein sequence ID" value="ODQ45734.1"/>
    <property type="molecule type" value="Genomic_DNA"/>
</dbReference>
<gene>
    <name evidence="2" type="ORF">PICMEDRAFT_73247</name>
</gene>
<dbReference type="Pfam" id="PF09793">
    <property type="entry name" value="AD"/>
    <property type="match status" value="1"/>
</dbReference>
<dbReference type="AlphaFoldDB" id="A0A1E3NHZ3"/>
<dbReference type="Proteomes" id="UP000094455">
    <property type="component" value="Unassembled WGS sequence"/>
</dbReference>
<dbReference type="STRING" id="763406.A0A1E3NHZ3"/>
<keyword evidence="3" id="KW-1185">Reference proteome</keyword>
<evidence type="ECO:0000313" key="2">
    <source>
        <dbReference type="EMBL" id="ODQ45734.1"/>
    </source>
</evidence>